<proteinExistence type="predicted"/>
<protein>
    <submittedName>
        <fullName evidence="2">Uncharacterized protein</fullName>
    </submittedName>
</protein>
<accession>A0ABW7LDT9</accession>
<reference evidence="2 3" key="1">
    <citation type="submission" date="2024-10" db="EMBL/GenBank/DDBJ databases">
        <title>Burkholderia semiarida in Mexico.</title>
        <authorList>
            <person name="Estrada P."/>
        </authorList>
    </citation>
    <scope>NUCLEOTIDE SEQUENCE [LARGE SCALE GENOMIC DNA]</scope>
    <source>
        <strain evidence="2 3">CLM7-1</strain>
    </source>
</reference>
<keyword evidence="3" id="KW-1185">Reference proteome</keyword>
<dbReference type="RefSeq" id="WP_395131409.1">
    <property type="nucleotide sequence ID" value="NZ_JBIMPM010000063.1"/>
</dbReference>
<evidence type="ECO:0000256" key="1">
    <source>
        <dbReference type="SAM" id="MobiDB-lite"/>
    </source>
</evidence>
<evidence type="ECO:0000313" key="3">
    <source>
        <dbReference type="Proteomes" id="UP001609186"/>
    </source>
</evidence>
<dbReference type="EMBL" id="JBIMPM010000063">
    <property type="protein sequence ID" value="MFH5255665.1"/>
    <property type="molecule type" value="Genomic_DNA"/>
</dbReference>
<feature type="region of interest" description="Disordered" evidence="1">
    <location>
        <begin position="1"/>
        <end position="39"/>
    </location>
</feature>
<organism evidence="2 3">
    <name type="scientific">Burkholderia semiarida</name>
    <dbReference type="NCBI Taxonomy" id="2843303"/>
    <lineage>
        <taxon>Bacteria</taxon>
        <taxon>Pseudomonadati</taxon>
        <taxon>Pseudomonadota</taxon>
        <taxon>Betaproteobacteria</taxon>
        <taxon>Burkholderiales</taxon>
        <taxon>Burkholderiaceae</taxon>
        <taxon>Burkholderia</taxon>
        <taxon>Burkholderia cepacia complex</taxon>
    </lineage>
</organism>
<dbReference type="SUPFAM" id="SSF102824">
    <property type="entry name" value="Colicin D/E5 nuclease domain"/>
    <property type="match status" value="1"/>
</dbReference>
<comment type="caution">
    <text evidence="2">The sequence shown here is derived from an EMBL/GenBank/DDBJ whole genome shotgun (WGS) entry which is preliminary data.</text>
</comment>
<evidence type="ECO:0000313" key="2">
    <source>
        <dbReference type="EMBL" id="MFH5255665.1"/>
    </source>
</evidence>
<name>A0ABW7LDT9_9BURK</name>
<gene>
    <name evidence="2" type="ORF">ACGTRS_30980</name>
</gene>
<feature type="compositionally biased region" description="Basic and acidic residues" evidence="1">
    <location>
        <begin position="1"/>
        <end position="11"/>
    </location>
</feature>
<dbReference type="Proteomes" id="UP001609186">
    <property type="component" value="Unassembled WGS sequence"/>
</dbReference>
<sequence length="39" mass="4305">MDERGWTDKEVQATVDDGPAGTTMDNRGGIEDSGWYSQK</sequence>
<dbReference type="InterPro" id="IPR038233">
    <property type="entry name" value="Colicin_D/E5_nuclease"/>
</dbReference>